<dbReference type="Pfam" id="PF00083">
    <property type="entry name" value="Sugar_tr"/>
    <property type="match status" value="1"/>
</dbReference>
<dbReference type="GO" id="GO:0005351">
    <property type="term" value="F:carbohydrate:proton symporter activity"/>
    <property type="evidence" value="ECO:0007669"/>
    <property type="project" value="TreeGrafter"/>
</dbReference>
<organism evidence="6 7">
    <name type="scientific">Lyophyllum shimeji</name>
    <name type="common">Hon-shimeji</name>
    <name type="synonym">Tricholoma shimeji</name>
    <dbReference type="NCBI Taxonomy" id="47721"/>
    <lineage>
        <taxon>Eukaryota</taxon>
        <taxon>Fungi</taxon>
        <taxon>Dikarya</taxon>
        <taxon>Basidiomycota</taxon>
        <taxon>Agaricomycotina</taxon>
        <taxon>Agaricomycetes</taxon>
        <taxon>Agaricomycetidae</taxon>
        <taxon>Agaricales</taxon>
        <taxon>Tricholomatineae</taxon>
        <taxon>Lyophyllaceae</taxon>
        <taxon>Lyophyllum</taxon>
    </lineage>
</organism>
<evidence type="ECO:0000256" key="4">
    <source>
        <dbReference type="ARBA" id="ARBA00023136"/>
    </source>
</evidence>
<reference evidence="6" key="1">
    <citation type="submission" date="2022-07" db="EMBL/GenBank/DDBJ databases">
        <title>The genome of Lyophyllum shimeji provides insight into the initial evolution of ectomycorrhizal fungal genome.</title>
        <authorList>
            <person name="Kobayashi Y."/>
            <person name="Shibata T."/>
            <person name="Hirakawa H."/>
            <person name="Shigenobu S."/>
            <person name="Nishiyama T."/>
            <person name="Yamada A."/>
            <person name="Hasebe M."/>
            <person name="Kawaguchi M."/>
        </authorList>
    </citation>
    <scope>NUCLEOTIDE SEQUENCE</scope>
    <source>
        <strain evidence="6">AT787</strain>
    </source>
</reference>
<keyword evidence="2 5" id="KW-0812">Transmembrane</keyword>
<keyword evidence="3 5" id="KW-1133">Transmembrane helix</keyword>
<keyword evidence="4 5" id="KW-0472">Membrane</keyword>
<gene>
    <name evidence="6" type="ORF">LshimejAT787_1900900</name>
</gene>
<dbReference type="PANTHER" id="PTHR48022">
    <property type="entry name" value="PLASTIDIC GLUCOSE TRANSPORTER 4"/>
    <property type="match status" value="1"/>
</dbReference>
<evidence type="ECO:0000313" key="6">
    <source>
        <dbReference type="EMBL" id="GLB45012.1"/>
    </source>
</evidence>
<dbReference type="OrthoDB" id="6133115at2759"/>
<feature type="transmembrane region" description="Helical" evidence="5">
    <location>
        <begin position="62"/>
        <end position="83"/>
    </location>
</feature>
<comment type="caution">
    <text evidence="6">The sequence shown here is derived from an EMBL/GenBank/DDBJ whole genome shotgun (WGS) entry which is preliminary data.</text>
</comment>
<dbReference type="SUPFAM" id="SSF103473">
    <property type="entry name" value="MFS general substrate transporter"/>
    <property type="match status" value="1"/>
</dbReference>
<dbReference type="Gene3D" id="1.20.1250.20">
    <property type="entry name" value="MFS general substrate transporter like domains"/>
    <property type="match status" value="1"/>
</dbReference>
<protein>
    <submittedName>
        <fullName evidence="6">Sugar (And other) transporter</fullName>
    </submittedName>
</protein>
<sequence length="140" mass="15971">MIFLYYSFYDLAFSTPLIVSYTVEILPYALRAKGSRVFNFAISLSLIFNQYINTIALKKLGWKYYLVYVFWLVFETAFVYFFIVEIKNRTLEETAAGVAHLIEPQASLLSVICYITPSGPIPEQGCSRKYPDVQASGTSD</sequence>
<dbReference type="EMBL" id="BRPK01000019">
    <property type="protein sequence ID" value="GLB45012.1"/>
    <property type="molecule type" value="Genomic_DNA"/>
</dbReference>
<dbReference type="InterPro" id="IPR036259">
    <property type="entry name" value="MFS_trans_sf"/>
</dbReference>
<evidence type="ECO:0000256" key="5">
    <source>
        <dbReference type="SAM" id="Phobius"/>
    </source>
</evidence>
<keyword evidence="7" id="KW-1185">Reference proteome</keyword>
<evidence type="ECO:0000256" key="2">
    <source>
        <dbReference type="ARBA" id="ARBA00022692"/>
    </source>
</evidence>
<feature type="transmembrane region" description="Helical" evidence="5">
    <location>
        <begin position="37"/>
        <end position="56"/>
    </location>
</feature>
<dbReference type="AlphaFoldDB" id="A0A9P3UUC6"/>
<evidence type="ECO:0000256" key="1">
    <source>
        <dbReference type="ARBA" id="ARBA00004141"/>
    </source>
</evidence>
<name>A0A9P3UUC6_LYOSH</name>
<feature type="transmembrane region" description="Helical" evidence="5">
    <location>
        <begin position="6"/>
        <end position="30"/>
    </location>
</feature>
<dbReference type="Proteomes" id="UP001063166">
    <property type="component" value="Unassembled WGS sequence"/>
</dbReference>
<evidence type="ECO:0000256" key="3">
    <source>
        <dbReference type="ARBA" id="ARBA00022989"/>
    </source>
</evidence>
<dbReference type="InterPro" id="IPR050360">
    <property type="entry name" value="MFS_Sugar_Transporters"/>
</dbReference>
<dbReference type="PANTHER" id="PTHR48022:SF64">
    <property type="entry name" value="MAJOR FACILITATOR SUPERFAMILY (MFS) PROFILE DOMAIN-CONTAINING PROTEIN"/>
    <property type="match status" value="1"/>
</dbReference>
<accession>A0A9P3UUC6</accession>
<dbReference type="InterPro" id="IPR005828">
    <property type="entry name" value="MFS_sugar_transport-like"/>
</dbReference>
<proteinExistence type="predicted"/>
<comment type="subcellular location">
    <subcellularLocation>
        <location evidence="1">Membrane</location>
        <topology evidence="1">Multi-pass membrane protein</topology>
    </subcellularLocation>
</comment>
<evidence type="ECO:0000313" key="7">
    <source>
        <dbReference type="Proteomes" id="UP001063166"/>
    </source>
</evidence>
<dbReference type="GO" id="GO:0016020">
    <property type="term" value="C:membrane"/>
    <property type="evidence" value="ECO:0007669"/>
    <property type="project" value="UniProtKB-SubCell"/>
</dbReference>